<name>A0A1W0CKM9_9NEIS</name>
<dbReference type="NCBIfam" id="NF002298">
    <property type="entry name" value="PRK01222.1-4"/>
    <property type="match status" value="1"/>
</dbReference>
<dbReference type="UniPathway" id="UPA00035">
    <property type="reaction ID" value="UER00042"/>
</dbReference>
<dbReference type="InterPro" id="IPR013785">
    <property type="entry name" value="Aldolase_TIM"/>
</dbReference>
<dbReference type="SUPFAM" id="SSF51366">
    <property type="entry name" value="Ribulose-phoshate binding barrel"/>
    <property type="match status" value="1"/>
</dbReference>
<evidence type="ECO:0000256" key="2">
    <source>
        <dbReference type="ARBA" id="ARBA00004664"/>
    </source>
</evidence>
<comment type="caution">
    <text evidence="12">The sequence shown here is derived from an EMBL/GenBank/DDBJ whole genome shotgun (WGS) entry which is preliminary data.</text>
</comment>
<dbReference type="HAMAP" id="MF_00135">
    <property type="entry name" value="PRAI"/>
    <property type="match status" value="1"/>
</dbReference>
<evidence type="ECO:0000259" key="11">
    <source>
        <dbReference type="Pfam" id="PF00697"/>
    </source>
</evidence>
<gene>
    <name evidence="10" type="primary">trpF</name>
    <name evidence="12" type="ORF">B0T45_17650</name>
</gene>
<comment type="pathway">
    <text evidence="2 10">Amino-acid biosynthesis; L-tryptophan biosynthesis; L-tryptophan from chorismate: step 3/5.</text>
</comment>
<evidence type="ECO:0000313" key="13">
    <source>
        <dbReference type="Proteomes" id="UP000192721"/>
    </source>
</evidence>
<evidence type="ECO:0000256" key="4">
    <source>
        <dbReference type="ARBA" id="ARBA00012572"/>
    </source>
</evidence>
<dbReference type="EMBL" id="MUKV01000028">
    <property type="protein sequence ID" value="OQS35238.1"/>
    <property type="molecule type" value="Genomic_DNA"/>
</dbReference>
<dbReference type="PANTHER" id="PTHR42894">
    <property type="entry name" value="N-(5'-PHOSPHORIBOSYL)ANTHRANILATE ISOMERASE"/>
    <property type="match status" value="1"/>
</dbReference>
<dbReference type="FunFam" id="3.20.20.70:FF:000075">
    <property type="entry name" value="Tryptophan biosynthesis protein TRP1"/>
    <property type="match status" value="1"/>
</dbReference>
<dbReference type="Pfam" id="PF00697">
    <property type="entry name" value="PRAI"/>
    <property type="match status" value="1"/>
</dbReference>
<dbReference type="InterPro" id="IPR011060">
    <property type="entry name" value="RibuloseP-bd_barrel"/>
</dbReference>
<organism evidence="12 13">
    <name type="scientific">Chromobacterium haemolyticum</name>
    <dbReference type="NCBI Taxonomy" id="394935"/>
    <lineage>
        <taxon>Bacteria</taxon>
        <taxon>Pseudomonadati</taxon>
        <taxon>Pseudomonadota</taxon>
        <taxon>Betaproteobacteria</taxon>
        <taxon>Neisseriales</taxon>
        <taxon>Chromobacteriaceae</taxon>
        <taxon>Chromobacterium</taxon>
    </lineage>
</organism>
<keyword evidence="7 10" id="KW-0822">Tryptophan biosynthesis</keyword>
<keyword evidence="6 10" id="KW-0028">Amino-acid biosynthesis</keyword>
<evidence type="ECO:0000256" key="7">
    <source>
        <dbReference type="ARBA" id="ARBA00022822"/>
    </source>
</evidence>
<accession>A0A1W0CKM9</accession>
<sequence>MRVGGTTRIKICGITRPEDGVEAARLGADAIGLVFYAKSPRHVGIEQARAVIAALPPFVSVVALFVNPEPDYVRAVLAECAIDMLQFHGEEDAVFCRSFQRPYLKAVRVKPGMDLAEIAAQYPDARAVLTDAFVEGAHGGTGATFDWSLLPEALPLPLILSGGLDEHNVAAAVAQVRPAAVDVSSGVEASKGIKDAARMAAFISGVRHGSL</sequence>
<comment type="catalytic activity">
    <reaction evidence="1 10">
        <text>N-(5-phospho-beta-D-ribosyl)anthranilate = 1-(2-carboxyphenylamino)-1-deoxy-D-ribulose 5-phosphate</text>
        <dbReference type="Rhea" id="RHEA:21540"/>
        <dbReference type="ChEBI" id="CHEBI:18277"/>
        <dbReference type="ChEBI" id="CHEBI:58613"/>
        <dbReference type="EC" id="5.3.1.24"/>
    </reaction>
</comment>
<evidence type="ECO:0000256" key="1">
    <source>
        <dbReference type="ARBA" id="ARBA00001164"/>
    </source>
</evidence>
<comment type="similarity">
    <text evidence="3 10">Belongs to the TrpF family.</text>
</comment>
<evidence type="ECO:0000256" key="5">
    <source>
        <dbReference type="ARBA" id="ARBA00022272"/>
    </source>
</evidence>
<reference evidence="12 13" key="1">
    <citation type="submission" date="2017-02" db="EMBL/GenBank/DDBJ databases">
        <title>Chromobacterium haemolyticum H5244.</title>
        <authorList>
            <person name="Gulvik C.A."/>
        </authorList>
    </citation>
    <scope>NUCLEOTIDE SEQUENCE [LARGE SCALE GENOMIC DNA]</scope>
    <source>
        <strain evidence="12 13">H5244</strain>
    </source>
</reference>
<dbReference type="GO" id="GO:0004640">
    <property type="term" value="F:phosphoribosylanthranilate isomerase activity"/>
    <property type="evidence" value="ECO:0007669"/>
    <property type="project" value="UniProtKB-UniRule"/>
</dbReference>
<dbReference type="Proteomes" id="UP000192721">
    <property type="component" value="Unassembled WGS sequence"/>
</dbReference>
<evidence type="ECO:0000313" key="12">
    <source>
        <dbReference type="EMBL" id="OQS35238.1"/>
    </source>
</evidence>
<evidence type="ECO:0000256" key="3">
    <source>
        <dbReference type="ARBA" id="ARBA00007571"/>
    </source>
</evidence>
<dbReference type="EC" id="5.3.1.24" evidence="4 10"/>
<keyword evidence="8 10" id="KW-0057">Aromatic amino acid biosynthesis</keyword>
<dbReference type="CDD" id="cd00405">
    <property type="entry name" value="PRAI"/>
    <property type="match status" value="1"/>
</dbReference>
<dbReference type="NCBIfam" id="NF002299">
    <property type="entry name" value="PRK01222.1-6"/>
    <property type="match status" value="1"/>
</dbReference>
<evidence type="ECO:0000256" key="8">
    <source>
        <dbReference type="ARBA" id="ARBA00023141"/>
    </source>
</evidence>
<dbReference type="InterPro" id="IPR044643">
    <property type="entry name" value="TrpF_fam"/>
</dbReference>
<feature type="domain" description="N-(5'phosphoribosyl) anthranilate isomerase (PRAI)" evidence="11">
    <location>
        <begin position="9"/>
        <end position="203"/>
    </location>
</feature>
<evidence type="ECO:0000256" key="9">
    <source>
        <dbReference type="ARBA" id="ARBA00023235"/>
    </source>
</evidence>
<dbReference type="AlphaFoldDB" id="A0A1W0CKM9"/>
<dbReference type="PANTHER" id="PTHR42894:SF1">
    <property type="entry name" value="N-(5'-PHOSPHORIBOSYL)ANTHRANILATE ISOMERASE"/>
    <property type="match status" value="1"/>
</dbReference>
<protein>
    <recommendedName>
        <fullName evidence="5 10">N-(5'-phosphoribosyl)anthranilate isomerase</fullName>
        <shortName evidence="10">PRAI</shortName>
        <ecNumber evidence="4 10">5.3.1.24</ecNumber>
    </recommendedName>
</protein>
<proteinExistence type="inferred from homology"/>
<evidence type="ECO:0000256" key="10">
    <source>
        <dbReference type="HAMAP-Rule" id="MF_00135"/>
    </source>
</evidence>
<dbReference type="Gene3D" id="3.20.20.70">
    <property type="entry name" value="Aldolase class I"/>
    <property type="match status" value="1"/>
</dbReference>
<keyword evidence="9 10" id="KW-0413">Isomerase</keyword>
<dbReference type="GO" id="GO:0000162">
    <property type="term" value="P:L-tryptophan biosynthetic process"/>
    <property type="evidence" value="ECO:0007669"/>
    <property type="project" value="UniProtKB-UniRule"/>
</dbReference>
<dbReference type="InterPro" id="IPR001240">
    <property type="entry name" value="PRAI_dom"/>
</dbReference>
<evidence type="ECO:0000256" key="6">
    <source>
        <dbReference type="ARBA" id="ARBA00022605"/>
    </source>
</evidence>